<dbReference type="EMBL" id="CP045891">
    <property type="protein sequence ID" value="QQP58327.1"/>
    <property type="molecule type" value="Genomic_DNA"/>
</dbReference>
<evidence type="ECO:0000313" key="2">
    <source>
        <dbReference type="Proteomes" id="UP000595437"/>
    </source>
</evidence>
<sequence length="53" mass="5820">TQFSTALHGCIIYGGNCPGSSSSTSRWNRRNLDFLLSKNPGTEQQLRNCCVLS</sequence>
<dbReference type="Proteomes" id="UP000595437">
    <property type="component" value="Chromosome 2"/>
</dbReference>
<name>A0A7T8QX54_CALRO</name>
<proteinExistence type="predicted"/>
<gene>
    <name evidence="1" type="ORF">FKW44_003600</name>
</gene>
<keyword evidence="2" id="KW-1185">Reference proteome</keyword>
<protein>
    <submittedName>
        <fullName evidence="1">LOC100164329</fullName>
    </submittedName>
</protein>
<feature type="non-terminal residue" evidence="1">
    <location>
        <position position="53"/>
    </location>
</feature>
<evidence type="ECO:0000313" key="1">
    <source>
        <dbReference type="EMBL" id="QQP58327.1"/>
    </source>
</evidence>
<reference evidence="1" key="1">
    <citation type="journal article" name="Sci. Data">
        <title>Chromosome-scale genome assembly of the sea louse Caligus rogercresseyi by SMRT sequencing and Hi-C analysis.</title>
        <authorList>
            <person name="Gallardo-Escarate C."/>
            <person name="Valenzuela-Munoz V."/>
            <person name="Nunez-Acuna G."/>
            <person name="Valenzuela-Miranda D."/>
            <person name="Goncalves A.T."/>
            <person name="Escobar-Sepulveda H."/>
            <person name="Liachko I."/>
            <person name="Nelson B."/>
            <person name="Roberts S."/>
            <person name="Warren W."/>
        </authorList>
    </citation>
    <scope>NUCLEOTIDE SEQUENCE</scope>
    <source>
        <tissue evidence="1">Whole tissue</tissue>
    </source>
</reference>
<feature type="non-terminal residue" evidence="1">
    <location>
        <position position="1"/>
    </location>
</feature>
<dbReference type="AlphaFoldDB" id="A0A7T8QX54"/>
<accession>A0A7T8QX54</accession>
<organism evidence="1 2">
    <name type="scientific">Caligus rogercresseyi</name>
    <name type="common">Sea louse</name>
    <dbReference type="NCBI Taxonomy" id="217165"/>
    <lineage>
        <taxon>Eukaryota</taxon>
        <taxon>Metazoa</taxon>
        <taxon>Ecdysozoa</taxon>
        <taxon>Arthropoda</taxon>
        <taxon>Crustacea</taxon>
        <taxon>Multicrustacea</taxon>
        <taxon>Hexanauplia</taxon>
        <taxon>Copepoda</taxon>
        <taxon>Siphonostomatoida</taxon>
        <taxon>Caligidae</taxon>
        <taxon>Caligus</taxon>
    </lineage>
</organism>